<dbReference type="Gene3D" id="3.50.80.10">
    <property type="entry name" value="D-tyrosyl-tRNA(Tyr) deacylase"/>
    <property type="match status" value="1"/>
</dbReference>
<dbReference type="GO" id="GO:0051500">
    <property type="term" value="F:D-tyrosyl-tRNA(Tyr) deacylase activity"/>
    <property type="evidence" value="ECO:0007669"/>
    <property type="project" value="TreeGrafter"/>
</dbReference>
<sequence>MRVVIQRVSRASVEVEGNQSGAIEKGLCVFLGVQKDADEQDLVWLTKKIINLRIFNDASGKMNLSVLDVNGDILLISQFTLHASTRKGNRPSFIQSERPSRAEELYNTCIGLLEQELDKPIQTGVFGGDMKVFIENDGPVTILMDSQQRW</sequence>
<evidence type="ECO:0000256" key="2">
    <source>
        <dbReference type="HAMAP-Rule" id="MF_00518"/>
    </source>
</evidence>
<dbReference type="EC" id="3.1.1.-" evidence="2"/>
<feature type="short sequence motif" description="Gly-cisPro motif, important for rejection of L-amino acids" evidence="2">
    <location>
        <begin position="138"/>
        <end position="139"/>
    </location>
</feature>
<reference evidence="3" key="1">
    <citation type="submission" date="2021-06" db="EMBL/GenBank/DDBJ databases">
        <title>44 bacteria genomes isolated from Dapeng, Shenzhen.</title>
        <authorList>
            <person name="Zheng W."/>
            <person name="Yu S."/>
            <person name="Huang Y."/>
        </authorList>
    </citation>
    <scope>NUCLEOTIDE SEQUENCE</scope>
    <source>
        <strain evidence="3">DP5N28-2</strain>
    </source>
</reference>
<dbReference type="GO" id="GO:0000049">
    <property type="term" value="F:tRNA binding"/>
    <property type="evidence" value="ECO:0007669"/>
    <property type="project" value="UniProtKB-UniRule"/>
</dbReference>
<keyword evidence="2" id="KW-0963">Cytoplasm</keyword>
<comment type="caution">
    <text evidence="3">The sequence shown here is derived from an EMBL/GenBank/DDBJ whole genome shotgun (WGS) entry which is preliminary data.</text>
</comment>
<gene>
    <name evidence="2 3" type="primary">dtd</name>
    <name evidence="3" type="ORF">KUV50_08355</name>
</gene>
<comment type="catalytic activity">
    <reaction evidence="2">
        <text>a D-aminoacyl-tRNA + H2O = a tRNA + a D-alpha-amino acid + H(+)</text>
        <dbReference type="Rhea" id="RHEA:13953"/>
        <dbReference type="Rhea" id="RHEA-COMP:10123"/>
        <dbReference type="Rhea" id="RHEA-COMP:10124"/>
        <dbReference type="ChEBI" id="CHEBI:15377"/>
        <dbReference type="ChEBI" id="CHEBI:15378"/>
        <dbReference type="ChEBI" id="CHEBI:59871"/>
        <dbReference type="ChEBI" id="CHEBI:78442"/>
        <dbReference type="ChEBI" id="CHEBI:79333"/>
        <dbReference type="EC" id="3.1.1.96"/>
    </reaction>
</comment>
<evidence type="ECO:0000313" key="4">
    <source>
        <dbReference type="Proteomes" id="UP000753961"/>
    </source>
</evidence>
<organism evidence="3 4">
    <name type="scientific">Membranihabitans marinus</name>
    <dbReference type="NCBI Taxonomy" id="1227546"/>
    <lineage>
        <taxon>Bacteria</taxon>
        <taxon>Pseudomonadati</taxon>
        <taxon>Bacteroidota</taxon>
        <taxon>Saprospiria</taxon>
        <taxon>Saprospirales</taxon>
        <taxon>Saprospiraceae</taxon>
        <taxon>Membranihabitans</taxon>
    </lineage>
</organism>
<comment type="function">
    <text evidence="2">An aminoacyl-tRNA editing enzyme that deacylates mischarged D-aminoacyl-tRNAs. Also deacylates mischarged glycyl-tRNA(Ala), protecting cells against glycine mischarging by AlaRS. Acts via tRNA-based rather than protein-based catalysis; rejects L-amino acids rather than detecting D-amino acids in the active site. By recycling D-aminoacyl-tRNA to D-amino acids and free tRNA molecules, this enzyme counteracts the toxicity associated with the formation of D-aminoacyl-tRNA entities in vivo and helps enforce protein L-homochirality.</text>
</comment>
<dbReference type="RefSeq" id="WP_222579670.1">
    <property type="nucleotide sequence ID" value="NZ_JAHVHU010000007.1"/>
</dbReference>
<keyword evidence="4" id="KW-1185">Reference proteome</keyword>
<dbReference type="GO" id="GO:0019478">
    <property type="term" value="P:D-amino acid catabolic process"/>
    <property type="evidence" value="ECO:0007669"/>
    <property type="project" value="UniProtKB-UniRule"/>
</dbReference>
<evidence type="ECO:0000256" key="1">
    <source>
        <dbReference type="ARBA" id="ARBA00009673"/>
    </source>
</evidence>
<comment type="subcellular location">
    <subcellularLocation>
        <location evidence="2">Cytoplasm</location>
    </subcellularLocation>
</comment>
<proteinExistence type="inferred from homology"/>
<protein>
    <recommendedName>
        <fullName evidence="2">D-aminoacyl-tRNA deacylase</fullName>
        <shortName evidence="2">DTD</shortName>
        <ecNumber evidence="2">3.1.1.96</ecNumber>
    </recommendedName>
    <alternativeName>
        <fullName evidence="2">Gly-tRNA(Ala) deacylase</fullName>
        <ecNumber evidence="2">3.1.1.-</ecNumber>
    </alternativeName>
</protein>
<dbReference type="InterPro" id="IPR023509">
    <property type="entry name" value="DTD-like_sf"/>
</dbReference>
<dbReference type="GO" id="GO:0005737">
    <property type="term" value="C:cytoplasm"/>
    <property type="evidence" value="ECO:0007669"/>
    <property type="project" value="UniProtKB-SubCell"/>
</dbReference>
<dbReference type="PANTHER" id="PTHR10472">
    <property type="entry name" value="D-TYROSYL-TRNA TYR DEACYLASE"/>
    <property type="match status" value="1"/>
</dbReference>
<keyword evidence="2" id="KW-0694">RNA-binding</keyword>
<dbReference type="InterPro" id="IPR003732">
    <property type="entry name" value="Daa-tRNA_deacyls_DTD"/>
</dbReference>
<keyword evidence="2" id="KW-0820">tRNA-binding</keyword>
<dbReference type="EMBL" id="JAHVHU010000007">
    <property type="protein sequence ID" value="MBY5958137.1"/>
    <property type="molecule type" value="Genomic_DNA"/>
</dbReference>
<evidence type="ECO:0000313" key="3">
    <source>
        <dbReference type="EMBL" id="MBY5958137.1"/>
    </source>
</evidence>
<comment type="subunit">
    <text evidence="2">Homodimer.</text>
</comment>
<comment type="domain">
    <text evidence="2">A Gly-cisPro motif from one monomer fits into the active site of the other monomer to allow specific chiral rejection of L-amino acids.</text>
</comment>
<comment type="similarity">
    <text evidence="1 2">Belongs to the DTD family.</text>
</comment>
<dbReference type="HAMAP" id="MF_00518">
    <property type="entry name" value="Deacylase_Dtd"/>
    <property type="match status" value="1"/>
</dbReference>
<dbReference type="Pfam" id="PF02580">
    <property type="entry name" value="Tyr_Deacylase"/>
    <property type="match status" value="1"/>
</dbReference>
<comment type="catalytic activity">
    <reaction evidence="2">
        <text>glycyl-tRNA(Ala) + H2O = tRNA(Ala) + glycine + H(+)</text>
        <dbReference type="Rhea" id="RHEA:53744"/>
        <dbReference type="Rhea" id="RHEA-COMP:9657"/>
        <dbReference type="Rhea" id="RHEA-COMP:13640"/>
        <dbReference type="ChEBI" id="CHEBI:15377"/>
        <dbReference type="ChEBI" id="CHEBI:15378"/>
        <dbReference type="ChEBI" id="CHEBI:57305"/>
        <dbReference type="ChEBI" id="CHEBI:78442"/>
        <dbReference type="ChEBI" id="CHEBI:78522"/>
    </reaction>
</comment>
<dbReference type="FunFam" id="3.50.80.10:FF:000001">
    <property type="entry name" value="D-aminoacyl-tRNA deacylase"/>
    <property type="match status" value="1"/>
</dbReference>
<dbReference type="PANTHER" id="PTHR10472:SF5">
    <property type="entry name" value="D-AMINOACYL-TRNA DEACYLASE 1"/>
    <property type="match status" value="1"/>
</dbReference>
<dbReference type="GO" id="GO:0043908">
    <property type="term" value="F:Ser(Gly)-tRNA(Ala) hydrolase activity"/>
    <property type="evidence" value="ECO:0007669"/>
    <property type="project" value="UniProtKB-UniRule"/>
</dbReference>
<dbReference type="Proteomes" id="UP000753961">
    <property type="component" value="Unassembled WGS sequence"/>
</dbReference>
<name>A0A953L6Y0_9BACT</name>
<dbReference type="AlphaFoldDB" id="A0A953L6Y0"/>
<keyword evidence="2 3" id="KW-0378">Hydrolase</keyword>
<dbReference type="GO" id="GO:0106026">
    <property type="term" value="F:Gly-tRNA(Ala) deacylase activity"/>
    <property type="evidence" value="ECO:0007669"/>
    <property type="project" value="UniProtKB-UniRule"/>
</dbReference>
<accession>A0A953L6Y0</accession>
<dbReference type="EC" id="3.1.1.96" evidence="2"/>
<dbReference type="SUPFAM" id="SSF69500">
    <property type="entry name" value="DTD-like"/>
    <property type="match status" value="1"/>
</dbReference>
<dbReference type="NCBIfam" id="TIGR00256">
    <property type="entry name" value="D-aminoacyl-tRNA deacylase"/>
    <property type="match status" value="1"/>
</dbReference>